<dbReference type="InterPro" id="IPR044748">
    <property type="entry name" value="Trm3/TARBP1_C"/>
</dbReference>
<dbReference type="STRING" id="158441.A0A226EVI7"/>
<name>A0A226EVI7_FOLCA</name>
<accession>A0A226EVI7</accession>
<dbReference type="Gene3D" id="3.40.1280.10">
    <property type="match status" value="1"/>
</dbReference>
<dbReference type="GO" id="GO:0016423">
    <property type="term" value="F:tRNA (guanine) methyltransferase activity"/>
    <property type="evidence" value="ECO:0007669"/>
    <property type="project" value="InterPro"/>
</dbReference>
<dbReference type="CDD" id="cd18091">
    <property type="entry name" value="SpoU-like_TRM3-like"/>
    <property type="match status" value="1"/>
</dbReference>
<gene>
    <name evidence="4" type="ORF">Fcan01_03154</name>
</gene>
<keyword evidence="1 4" id="KW-0489">Methyltransferase</keyword>
<dbReference type="GO" id="GO:0003723">
    <property type="term" value="F:RNA binding"/>
    <property type="evidence" value="ECO:0007669"/>
    <property type="project" value="InterPro"/>
</dbReference>
<dbReference type="InterPro" id="IPR001537">
    <property type="entry name" value="SpoU_MeTrfase"/>
</dbReference>
<keyword evidence="5" id="KW-1185">Reference proteome</keyword>
<dbReference type="Pfam" id="PF00588">
    <property type="entry name" value="SpoU_methylase"/>
    <property type="match status" value="1"/>
</dbReference>
<dbReference type="PANTHER" id="PTHR12029:SF11">
    <property type="entry name" value="METHYLTRANSFERASE TARBP1-RELATED"/>
    <property type="match status" value="1"/>
</dbReference>
<protein>
    <submittedName>
        <fullName evidence="4">Putative methyltransferase TARBP1</fullName>
    </submittedName>
</protein>
<dbReference type="PANTHER" id="PTHR12029">
    <property type="entry name" value="RNA METHYLTRANSFERASE"/>
    <property type="match status" value="1"/>
</dbReference>
<dbReference type="InterPro" id="IPR029028">
    <property type="entry name" value="Alpha/beta_knot_MTases"/>
</dbReference>
<organism evidence="4 5">
    <name type="scientific">Folsomia candida</name>
    <name type="common">Springtail</name>
    <dbReference type="NCBI Taxonomy" id="158441"/>
    <lineage>
        <taxon>Eukaryota</taxon>
        <taxon>Metazoa</taxon>
        <taxon>Ecdysozoa</taxon>
        <taxon>Arthropoda</taxon>
        <taxon>Hexapoda</taxon>
        <taxon>Collembola</taxon>
        <taxon>Entomobryomorpha</taxon>
        <taxon>Isotomoidea</taxon>
        <taxon>Isotomidae</taxon>
        <taxon>Proisotominae</taxon>
        <taxon>Folsomia</taxon>
    </lineage>
</organism>
<dbReference type="InterPro" id="IPR016024">
    <property type="entry name" value="ARM-type_fold"/>
</dbReference>
<reference evidence="4 5" key="1">
    <citation type="submission" date="2015-12" db="EMBL/GenBank/DDBJ databases">
        <title>The genome of Folsomia candida.</title>
        <authorList>
            <person name="Faddeeva A."/>
            <person name="Derks M.F."/>
            <person name="Anvar Y."/>
            <person name="Smit S."/>
            <person name="Van Straalen N."/>
            <person name="Roelofs D."/>
        </authorList>
    </citation>
    <scope>NUCLEOTIDE SEQUENCE [LARGE SCALE GENOMIC DNA]</scope>
    <source>
        <strain evidence="4 5">VU population</strain>
        <tissue evidence="4">Whole body</tissue>
    </source>
</reference>
<feature type="domain" description="tRNA/rRNA methyltransferase SpoU type" evidence="3">
    <location>
        <begin position="1199"/>
        <end position="1340"/>
    </location>
</feature>
<dbReference type="OrthoDB" id="241340at2759"/>
<proteinExistence type="predicted"/>
<evidence type="ECO:0000256" key="1">
    <source>
        <dbReference type="ARBA" id="ARBA00022603"/>
    </source>
</evidence>
<dbReference type="SUPFAM" id="SSF48371">
    <property type="entry name" value="ARM repeat"/>
    <property type="match status" value="1"/>
</dbReference>
<sequence>MESSVPWRWPTCSGDREVWTSLRAELLSNSTPVAHKAAAHRLKKLIAEACADLLDLTIAPTPQFWLDYFELFDILDEKQSHIVQPVLQNKIQIFNRLRVTHGCDAVDDDPSTTADDLTDLCNWFLIILVKMLHHDNRDIVKEGFLRFLSLGEENWEKSSNIKDLLLNFMKDQIFPKIRDHIGWVHPEAEDYMETAKKFGLFLRNVYCPSTGVDYEDEAVELNSELQILLVILNFMMEDGKCRSPAVALFVVKAMRCGLRDRDDGDLLLSSNDEYMSNSWLALEEIFLLMGKTLTQGLTSVDPFIRREIERILINTLISCVIPILQALFDQINSKIMINLELSRSRVMYNVLTICGAVPLKTLINHGTSNSINVWSWIHEKCLKFLPTVDGFLRFQELSGLQLKGYIRVAWLGSGRSDTSYNIFDVLCKELQSNCDLGQHFILLSETLAEYQALCCGDSKQLQHCIQIEQEILHNLTFLSTIDDQAIFVRQVHSLELLKVLLKSDYTSSVMCETLTLHANKFFADLTHNSSDYITSSTYYEFLAWKFISVLPLFVIQDLENNCVPHVINLFLRDSSLSVTNWVINDTDLRTGFFITKFNSFADFLTNSKESKKETRTQEQHDSDISILINVISYIFDNMEKAGFGGVTSAVRCVRAMLDFTLRRNDDQAIFIKICQDHCANSLLKNFSSLAWNLMFEVKRTESFSPAFDEFTLLISHPCFIGQGILTPFSSKIFKESETLIGLPCALVQSLLYSTNNYWEILKYEERFESSMLQEIVKVSLEASLSGVPLPKNYRVIFGLWRYLLKNGQDDSACESINNCIFTKSSMVRLTAIQILQTILGNLQSGILKTKILEQVLCYLLDKNDGGAKKHYFRNSAQHRKKLKLLQILLMLQPLFNREQNVTILDRLLALLSEDSPQPSIRYLTEWIVVRVLAKDKTTWDSFFMKCIQFWTKRIGFGTHFSSICLHTISMLLHHVDVSHQDFLEKALFYLSQLVLGHHVTVRAYSQVCFQRIFESVRPLEIFSELVRKFEIMYISLQGAEKFCVGTSAKILEGISNDFYIQFFNPVTHYTKDVIFIHLPQISEVASDEIPTENCLSKSGMNVMMDECCISAKPSSSKELKELYLKYELTVWHMKTTLVSGREIGEQLQNIRLEATETPTLANFQRKINPWKTLCVSETLMDSMNEKLTVKKRAAMEDGLIVVASLVDRIPNLGGLCRSCEIFGISKYVMPSLKILDDQQFQNLAVSSHNWVDITEVTPKDLPSFLATYKAKGYVILGVEQAQKTTRLNDFKFPKKSLLVLGHEKFGIPSNILHLVDHCLEIPQLGFIRSLNVHVTGALCIWEYSTQHALK</sequence>
<evidence type="ECO:0000313" key="5">
    <source>
        <dbReference type="Proteomes" id="UP000198287"/>
    </source>
</evidence>
<dbReference type="InterPro" id="IPR045330">
    <property type="entry name" value="TRM3/TARBP1"/>
</dbReference>
<dbReference type="Proteomes" id="UP000198287">
    <property type="component" value="Unassembled WGS sequence"/>
</dbReference>
<evidence type="ECO:0000256" key="2">
    <source>
        <dbReference type="ARBA" id="ARBA00022679"/>
    </source>
</evidence>
<dbReference type="EMBL" id="LNIX01000001">
    <property type="protein sequence ID" value="OXA61218.1"/>
    <property type="molecule type" value="Genomic_DNA"/>
</dbReference>
<evidence type="ECO:0000259" key="3">
    <source>
        <dbReference type="Pfam" id="PF00588"/>
    </source>
</evidence>
<dbReference type="GO" id="GO:0030488">
    <property type="term" value="P:tRNA methylation"/>
    <property type="evidence" value="ECO:0007669"/>
    <property type="project" value="InterPro"/>
</dbReference>
<comment type="caution">
    <text evidence="4">The sequence shown here is derived from an EMBL/GenBank/DDBJ whole genome shotgun (WGS) entry which is preliminary data.</text>
</comment>
<dbReference type="InterPro" id="IPR029026">
    <property type="entry name" value="tRNA_m1G_MTases_N"/>
</dbReference>
<evidence type="ECO:0000313" key="4">
    <source>
        <dbReference type="EMBL" id="OXA61218.1"/>
    </source>
</evidence>
<dbReference type="SUPFAM" id="SSF75217">
    <property type="entry name" value="alpha/beta knot"/>
    <property type="match status" value="1"/>
</dbReference>
<keyword evidence="2 4" id="KW-0808">Transferase</keyword>